<dbReference type="SUPFAM" id="SSF56601">
    <property type="entry name" value="beta-lactamase/transpeptidase-like"/>
    <property type="match status" value="1"/>
</dbReference>
<evidence type="ECO:0000259" key="1">
    <source>
        <dbReference type="Pfam" id="PF00144"/>
    </source>
</evidence>
<dbReference type="PANTHER" id="PTHR43319:SF3">
    <property type="entry name" value="BETA-LACTAMASE-RELATED DOMAIN-CONTAINING PROTEIN"/>
    <property type="match status" value="1"/>
</dbReference>
<dbReference type="EMBL" id="UINC01090982">
    <property type="protein sequence ID" value="SVC43387.1"/>
    <property type="molecule type" value="Genomic_DNA"/>
</dbReference>
<dbReference type="PANTHER" id="PTHR43319">
    <property type="entry name" value="BETA-LACTAMASE-RELATED"/>
    <property type="match status" value="1"/>
</dbReference>
<feature type="domain" description="Beta-lactamase-related" evidence="1">
    <location>
        <begin position="23"/>
        <end position="142"/>
    </location>
</feature>
<dbReference type="Gene3D" id="3.40.710.10">
    <property type="entry name" value="DD-peptidase/beta-lactamase superfamily"/>
    <property type="match status" value="1"/>
</dbReference>
<proteinExistence type="predicted"/>
<dbReference type="InterPro" id="IPR012338">
    <property type="entry name" value="Beta-lactam/transpept-like"/>
</dbReference>
<accession>A0A382M6S3</accession>
<feature type="non-terminal residue" evidence="2">
    <location>
        <position position="1"/>
    </location>
</feature>
<dbReference type="InterPro" id="IPR052907">
    <property type="entry name" value="Beta-lactamase/esterase"/>
</dbReference>
<protein>
    <recommendedName>
        <fullName evidence="1">Beta-lactamase-related domain-containing protein</fullName>
    </recommendedName>
</protein>
<gene>
    <name evidence="2" type="ORF">METZ01_LOCUS296241</name>
</gene>
<reference evidence="2" key="1">
    <citation type="submission" date="2018-05" db="EMBL/GenBank/DDBJ databases">
        <authorList>
            <person name="Lanie J.A."/>
            <person name="Ng W.-L."/>
            <person name="Kazmierczak K.M."/>
            <person name="Andrzejewski T.M."/>
            <person name="Davidsen T.M."/>
            <person name="Wayne K.J."/>
            <person name="Tettelin H."/>
            <person name="Glass J.I."/>
            <person name="Rusch D."/>
            <person name="Podicherti R."/>
            <person name="Tsui H.-C.T."/>
            <person name="Winkler M.E."/>
        </authorList>
    </citation>
    <scope>NUCLEOTIDE SEQUENCE</scope>
</reference>
<evidence type="ECO:0000313" key="2">
    <source>
        <dbReference type="EMBL" id="SVC43387.1"/>
    </source>
</evidence>
<dbReference type="AlphaFoldDB" id="A0A382M6S3"/>
<organism evidence="2">
    <name type="scientific">marine metagenome</name>
    <dbReference type="NCBI Taxonomy" id="408172"/>
    <lineage>
        <taxon>unclassified sequences</taxon>
        <taxon>metagenomes</taxon>
        <taxon>ecological metagenomes</taxon>
    </lineage>
</organism>
<dbReference type="InterPro" id="IPR001466">
    <property type="entry name" value="Beta-lactam-related"/>
</dbReference>
<dbReference type="Pfam" id="PF00144">
    <property type="entry name" value="Beta-lactamase"/>
    <property type="match status" value="1"/>
</dbReference>
<sequence>NPENVDQYMATSFLNPANRTKTANTREWRLAEIPAMNCHSNARSLSKIYDYFINSKNENNGFINKETFDLVTNIEVKGLDNVMKSPMQWSCTGYSIGGGKLFGKSSKAFGHTGWGGSMAFGDPENNLSFAYTMNLLTGSMLGDQRALKLVEETYNCL</sequence>
<name>A0A382M6S3_9ZZZZ</name>